<dbReference type="OrthoDB" id="4152391at2759"/>
<protein>
    <submittedName>
        <fullName evidence="2">Uncharacterized protein</fullName>
    </submittedName>
</protein>
<feature type="compositionally biased region" description="Basic and acidic residues" evidence="1">
    <location>
        <begin position="7"/>
        <end position="18"/>
    </location>
</feature>
<gene>
    <name evidence="2" type="ORF">PV08_10904</name>
</gene>
<dbReference type="EMBL" id="KN847499">
    <property type="protein sequence ID" value="KIW11603.1"/>
    <property type="molecule type" value="Genomic_DNA"/>
</dbReference>
<dbReference type="HOGENOM" id="CLU_088635_0_0_1"/>
<feature type="compositionally biased region" description="Basic and acidic residues" evidence="1">
    <location>
        <begin position="86"/>
        <end position="102"/>
    </location>
</feature>
<name>A0A0D2AY24_9EURO</name>
<sequence>MFDFLDTLDRGLPSERRGYPTRPVSLPTSRTNSTTSISSLRSEPAKAKSSGGGFGHFFKSKKDKKDGGDKVVVLTSQHAAAVRAKLARDPKFDKYRKSDKNHKVAGPRVVGSQNSLHLTAEQQELRHPHSGPPALSPPGDKCDLPVLARVISGDEVDEPDQWERMRDEWKQSKIPDVHMLQVIEGQGLESGSSSGTTTPREVYAAEVCLRDDHFKLLDAMKSATERPRPQRRITPIGSRYTKDERGVWKK</sequence>
<feature type="compositionally biased region" description="Polar residues" evidence="1">
    <location>
        <begin position="111"/>
        <end position="122"/>
    </location>
</feature>
<dbReference type="GeneID" id="27337987"/>
<dbReference type="AlphaFoldDB" id="A0A0D2AY24"/>
<feature type="compositionally biased region" description="Low complexity" evidence="1">
    <location>
        <begin position="28"/>
        <end position="42"/>
    </location>
</feature>
<evidence type="ECO:0000313" key="3">
    <source>
        <dbReference type="Proteomes" id="UP000053328"/>
    </source>
</evidence>
<organism evidence="2 3">
    <name type="scientific">Exophiala spinifera</name>
    <dbReference type="NCBI Taxonomy" id="91928"/>
    <lineage>
        <taxon>Eukaryota</taxon>
        <taxon>Fungi</taxon>
        <taxon>Dikarya</taxon>
        <taxon>Ascomycota</taxon>
        <taxon>Pezizomycotina</taxon>
        <taxon>Eurotiomycetes</taxon>
        <taxon>Chaetothyriomycetidae</taxon>
        <taxon>Chaetothyriales</taxon>
        <taxon>Herpotrichiellaceae</taxon>
        <taxon>Exophiala</taxon>
    </lineage>
</organism>
<dbReference type="Proteomes" id="UP000053328">
    <property type="component" value="Unassembled WGS sequence"/>
</dbReference>
<dbReference type="VEuPathDB" id="FungiDB:PV08_10904"/>
<keyword evidence="3" id="KW-1185">Reference proteome</keyword>
<feature type="compositionally biased region" description="Basic and acidic residues" evidence="1">
    <location>
        <begin position="240"/>
        <end position="250"/>
    </location>
</feature>
<feature type="region of interest" description="Disordered" evidence="1">
    <location>
        <begin position="220"/>
        <end position="250"/>
    </location>
</feature>
<evidence type="ECO:0000256" key="1">
    <source>
        <dbReference type="SAM" id="MobiDB-lite"/>
    </source>
</evidence>
<dbReference type="RefSeq" id="XP_016231819.1">
    <property type="nucleotide sequence ID" value="XM_016385217.1"/>
</dbReference>
<accession>A0A0D2AY24</accession>
<proteinExistence type="predicted"/>
<feature type="region of interest" description="Disordered" evidence="1">
    <location>
        <begin position="85"/>
        <end position="144"/>
    </location>
</feature>
<feature type="region of interest" description="Disordered" evidence="1">
    <location>
        <begin position="1"/>
        <end position="69"/>
    </location>
</feature>
<evidence type="ECO:0000313" key="2">
    <source>
        <dbReference type="EMBL" id="KIW11603.1"/>
    </source>
</evidence>
<reference evidence="2 3" key="1">
    <citation type="submission" date="2015-01" db="EMBL/GenBank/DDBJ databases">
        <title>The Genome Sequence of Exophiala spinifera CBS89968.</title>
        <authorList>
            <consortium name="The Broad Institute Genomics Platform"/>
            <person name="Cuomo C."/>
            <person name="de Hoog S."/>
            <person name="Gorbushina A."/>
            <person name="Stielow B."/>
            <person name="Teixiera M."/>
            <person name="Abouelleil A."/>
            <person name="Chapman S.B."/>
            <person name="Priest M."/>
            <person name="Young S.K."/>
            <person name="Wortman J."/>
            <person name="Nusbaum C."/>
            <person name="Birren B."/>
        </authorList>
    </citation>
    <scope>NUCLEOTIDE SEQUENCE [LARGE SCALE GENOMIC DNA]</scope>
    <source>
        <strain evidence="2 3">CBS 89968</strain>
    </source>
</reference>